<name>A0AAP5QDH3_9BURK</name>
<comment type="caution">
    <text evidence="13">The sequence shown here is derived from an EMBL/GenBank/DDBJ whole genome shotgun (WGS) entry which is preliminary data.</text>
</comment>
<dbReference type="SMART" id="SM00387">
    <property type="entry name" value="HATPase_c"/>
    <property type="match status" value="1"/>
</dbReference>
<keyword evidence="5" id="KW-0597">Phosphoprotein</keyword>
<dbReference type="PROSITE" id="PS50109">
    <property type="entry name" value="HIS_KIN"/>
    <property type="match status" value="1"/>
</dbReference>
<feature type="transmembrane region" description="Helical" evidence="10">
    <location>
        <begin position="135"/>
        <end position="155"/>
    </location>
</feature>
<organism evidence="13 14">
    <name type="scientific">Paraburkholderia fungorum</name>
    <dbReference type="NCBI Taxonomy" id="134537"/>
    <lineage>
        <taxon>Bacteria</taxon>
        <taxon>Pseudomonadati</taxon>
        <taxon>Pseudomonadota</taxon>
        <taxon>Betaproteobacteria</taxon>
        <taxon>Burkholderiales</taxon>
        <taxon>Burkholderiaceae</taxon>
        <taxon>Paraburkholderia</taxon>
    </lineage>
</organism>
<evidence type="ECO:0000313" key="13">
    <source>
        <dbReference type="EMBL" id="MDT8842131.1"/>
    </source>
</evidence>
<dbReference type="PANTHER" id="PTHR44936">
    <property type="entry name" value="SENSOR PROTEIN CREC"/>
    <property type="match status" value="1"/>
</dbReference>
<evidence type="ECO:0000256" key="5">
    <source>
        <dbReference type="ARBA" id="ARBA00022553"/>
    </source>
</evidence>
<evidence type="ECO:0000256" key="6">
    <source>
        <dbReference type="ARBA" id="ARBA00022679"/>
    </source>
</evidence>
<dbReference type="RefSeq" id="WP_106357445.1">
    <property type="nucleotide sequence ID" value="NZ_JANSLM010000015.1"/>
</dbReference>
<keyword evidence="10" id="KW-0472">Membrane</keyword>
<dbReference type="InterPro" id="IPR036890">
    <property type="entry name" value="HATPase_C_sf"/>
</dbReference>
<protein>
    <recommendedName>
        <fullName evidence="3">histidine kinase</fullName>
        <ecNumber evidence="3">2.7.13.3</ecNumber>
    </recommendedName>
</protein>
<evidence type="ECO:0000259" key="11">
    <source>
        <dbReference type="PROSITE" id="PS50109"/>
    </source>
</evidence>
<dbReference type="CDD" id="cd00082">
    <property type="entry name" value="HisKA"/>
    <property type="match status" value="1"/>
</dbReference>
<evidence type="ECO:0000256" key="2">
    <source>
        <dbReference type="ARBA" id="ARBA00004651"/>
    </source>
</evidence>
<dbReference type="GO" id="GO:0005524">
    <property type="term" value="F:ATP binding"/>
    <property type="evidence" value="ECO:0007669"/>
    <property type="project" value="UniProtKB-KW"/>
</dbReference>
<evidence type="ECO:0000256" key="7">
    <source>
        <dbReference type="ARBA" id="ARBA00022741"/>
    </source>
</evidence>
<dbReference type="Gene3D" id="3.30.565.10">
    <property type="entry name" value="Histidine kinase-like ATPase, C-terminal domain"/>
    <property type="match status" value="1"/>
</dbReference>
<dbReference type="CDD" id="cd06225">
    <property type="entry name" value="HAMP"/>
    <property type="match status" value="1"/>
</dbReference>
<dbReference type="Proteomes" id="UP001246473">
    <property type="component" value="Unassembled WGS sequence"/>
</dbReference>
<keyword evidence="8" id="KW-0418">Kinase</keyword>
<dbReference type="InterPro" id="IPR050980">
    <property type="entry name" value="2C_sensor_his_kinase"/>
</dbReference>
<dbReference type="Pfam" id="PF00512">
    <property type="entry name" value="HisKA"/>
    <property type="match status" value="1"/>
</dbReference>
<dbReference type="Gene3D" id="6.10.340.10">
    <property type="match status" value="1"/>
</dbReference>
<dbReference type="EMBL" id="JANSLM010000015">
    <property type="protein sequence ID" value="MDT8842131.1"/>
    <property type="molecule type" value="Genomic_DNA"/>
</dbReference>
<gene>
    <name evidence="13" type="ORF">ParKJ_32355</name>
</gene>
<dbReference type="InterPro" id="IPR005467">
    <property type="entry name" value="His_kinase_dom"/>
</dbReference>
<dbReference type="SUPFAM" id="SSF55874">
    <property type="entry name" value="ATPase domain of HSP90 chaperone/DNA topoisomerase II/histidine kinase"/>
    <property type="match status" value="1"/>
</dbReference>
<dbReference type="SMART" id="SM00388">
    <property type="entry name" value="HisKA"/>
    <property type="match status" value="1"/>
</dbReference>
<dbReference type="Gene3D" id="1.10.287.130">
    <property type="match status" value="1"/>
</dbReference>
<dbReference type="InterPro" id="IPR036097">
    <property type="entry name" value="HisK_dim/P_sf"/>
</dbReference>
<dbReference type="InterPro" id="IPR003594">
    <property type="entry name" value="HATPase_dom"/>
</dbReference>
<dbReference type="PANTHER" id="PTHR44936:SF10">
    <property type="entry name" value="SENSOR PROTEIN RSTB"/>
    <property type="match status" value="1"/>
</dbReference>
<dbReference type="SMART" id="SM00304">
    <property type="entry name" value="HAMP"/>
    <property type="match status" value="1"/>
</dbReference>
<dbReference type="PRINTS" id="PR00344">
    <property type="entry name" value="BCTRLSENSOR"/>
</dbReference>
<reference evidence="13" key="1">
    <citation type="submission" date="2022-08" db="EMBL/GenBank/DDBJ databases">
        <authorList>
            <person name="Kim S.-J."/>
        </authorList>
    </citation>
    <scope>NUCLEOTIDE SEQUENCE</scope>
    <source>
        <strain evidence="13">KJ</strain>
    </source>
</reference>
<feature type="domain" description="Histidine kinase" evidence="11">
    <location>
        <begin position="214"/>
        <end position="454"/>
    </location>
</feature>
<feature type="domain" description="HAMP" evidence="12">
    <location>
        <begin position="160"/>
        <end position="206"/>
    </location>
</feature>
<dbReference type="InterPro" id="IPR003660">
    <property type="entry name" value="HAMP_dom"/>
</dbReference>
<evidence type="ECO:0000256" key="1">
    <source>
        <dbReference type="ARBA" id="ARBA00000085"/>
    </source>
</evidence>
<feature type="transmembrane region" description="Helical" evidence="10">
    <location>
        <begin position="6"/>
        <end position="27"/>
    </location>
</feature>
<dbReference type="PROSITE" id="PS50885">
    <property type="entry name" value="HAMP"/>
    <property type="match status" value="1"/>
</dbReference>
<keyword evidence="10" id="KW-1133">Transmembrane helix</keyword>
<dbReference type="InterPro" id="IPR003661">
    <property type="entry name" value="HisK_dim/P_dom"/>
</dbReference>
<proteinExistence type="predicted"/>
<dbReference type="AlphaFoldDB" id="A0AAP5QDH3"/>
<comment type="subcellular location">
    <subcellularLocation>
        <location evidence="2">Cell membrane</location>
        <topology evidence="2">Multi-pass membrane protein</topology>
    </subcellularLocation>
</comment>
<keyword evidence="10" id="KW-0812">Transmembrane</keyword>
<evidence type="ECO:0000256" key="4">
    <source>
        <dbReference type="ARBA" id="ARBA00022475"/>
    </source>
</evidence>
<keyword evidence="7" id="KW-0547">Nucleotide-binding</keyword>
<evidence type="ECO:0000256" key="9">
    <source>
        <dbReference type="ARBA" id="ARBA00022840"/>
    </source>
</evidence>
<keyword evidence="4" id="KW-1003">Cell membrane</keyword>
<evidence type="ECO:0000256" key="10">
    <source>
        <dbReference type="SAM" id="Phobius"/>
    </source>
</evidence>
<keyword evidence="6" id="KW-0808">Transferase</keyword>
<dbReference type="Pfam" id="PF00672">
    <property type="entry name" value="HAMP"/>
    <property type="match status" value="1"/>
</dbReference>
<sequence length="471" mass="51855">MLRSLIRLYLIVLIGGGLTIAFINISFSQLFHERVTQTERDTDRTYAFVLDDYLQRHAGPERAAALEELKKHGAQDFKLMTTDEVKPLVSERQWRELLDGKLVLNDDATSYYLPLSDGTVVNSRRYEATTVEIQAFAYALVALATLLSVVVWVLYHWRELRKLEAAARAFGAGDLSTRAQLSKKSNIYDLSQQFNEMARQIEASILHQREMMHGISHELKTPLARLEFGLALLQSPESPERQRERQMALRKDVRELDELVTELLTLSRLEQGDGHRLLMQVSVNELLDSVAASMANDVADRSLTLSVSMAALSPAGTGAAVTTAGRAPVSRMPVARTPTYHVCDPKLVARALLNLLRNSTRYARQAISLSAAAGAAGALVLIVEDDGPGIPLAERNRIFEPFHRLDSSRDRHTGGFGLGLAIVRRVALVHGGDVRLEEAASGGARFVVTLPALPLPVPVKGSVPQDAVHHG</sequence>
<accession>A0AAP5QDH3</accession>
<dbReference type="InterPro" id="IPR004358">
    <property type="entry name" value="Sig_transdc_His_kin-like_C"/>
</dbReference>
<comment type="catalytic activity">
    <reaction evidence="1">
        <text>ATP + protein L-histidine = ADP + protein N-phospho-L-histidine.</text>
        <dbReference type="EC" id="2.7.13.3"/>
    </reaction>
</comment>
<evidence type="ECO:0000313" key="14">
    <source>
        <dbReference type="Proteomes" id="UP001246473"/>
    </source>
</evidence>
<dbReference type="Pfam" id="PF02518">
    <property type="entry name" value="HATPase_c"/>
    <property type="match status" value="1"/>
</dbReference>
<dbReference type="SUPFAM" id="SSF47384">
    <property type="entry name" value="Homodimeric domain of signal transducing histidine kinase"/>
    <property type="match status" value="1"/>
</dbReference>
<dbReference type="GO" id="GO:0000155">
    <property type="term" value="F:phosphorelay sensor kinase activity"/>
    <property type="evidence" value="ECO:0007669"/>
    <property type="project" value="InterPro"/>
</dbReference>
<evidence type="ECO:0000256" key="8">
    <source>
        <dbReference type="ARBA" id="ARBA00022777"/>
    </source>
</evidence>
<keyword evidence="9 13" id="KW-0067">ATP-binding</keyword>
<evidence type="ECO:0000259" key="12">
    <source>
        <dbReference type="PROSITE" id="PS50885"/>
    </source>
</evidence>
<dbReference type="EC" id="2.7.13.3" evidence="3"/>
<dbReference type="GO" id="GO:0005886">
    <property type="term" value="C:plasma membrane"/>
    <property type="evidence" value="ECO:0007669"/>
    <property type="project" value="UniProtKB-SubCell"/>
</dbReference>
<evidence type="ECO:0000256" key="3">
    <source>
        <dbReference type="ARBA" id="ARBA00012438"/>
    </source>
</evidence>